<feature type="compositionally biased region" description="Gly residues" evidence="1">
    <location>
        <begin position="1"/>
        <end position="63"/>
    </location>
</feature>
<keyword evidence="2" id="KW-1133">Transmembrane helix</keyword>
<feature type="domain" description="DUF4190" evidence="3">
    <location>
        <begin position="113"/>
        <end position="173"/>
    </location>
</feature>
<dbReference type="Pfam" id="PF13828">
    <property type="entry name" value="DUF4190"/>
    <property type="match status" value="1"/>
</dbReference>
<keyword evidence="5" id="KW-1185">Reference proteome</keyword>
<proteinExistence type="predicted"/>
<dbReference type="AlphaFoldDB" id="A0A4R4V0W7"/>
<feature type="transmembrane region" description="Helical" evidence="2">
    <location>
        <begin position="115"/>
        <end position="143"/>
    </location>
</feature>
<name>A0A4R4V0W7_9ACTN</name>
<dbReference type="InterPro" id="IPR025241">
    <property type="entry name" value="DUF4190"/>
</dbReference>
<dbReference type="RefSeq" id="WP_132600915.1">
    <property type="nucleotide sequence ID" value="NZ_SMKO01000132.1"/>
</dbReference>
<reference evidence="4 5" key="1">
    <citation type="submission" date="2019-03" db="EMBL/GenBank/DDBJ databases">
        <title>Draft genome sequences of novel Actinobacteria.</title>
        <authorList>
            <person name="Sahin N."/>
            <person name="Ay H."/>
            <person name="Saygin H."/>
        </authorList>
    </citation>
    <scope>NUCLEOTIDE SEQUENCE [LARGE SCALE GENOMIC DNA]</scope>
    <source>
        <strain evidence="4 5">KC310</strain>
    </source>
</reference>
<accession>A0A4R4V0W7</accession>
<feature type="compositionally biased region" description="Low complexity" evidence="1">
    <location>
        <begin position="64"/>
        <end position="90"/>
    </location>
</feature>
<evidence type="ECO:0000313" key="5">
    <source>
        <dbReference type="Proteomes" id="UP000295258"/>
    </source>
</evidence>
<evidence type="ECO:0000256" key="2">
    <source>
        <dbReference type="SAM" id="Phobius"/>
    </source>
</evidence>
<gene>
    <name evidence="4" type="ORF">E1292_34385</name>
</gene>
<dbReference type="EMBL" id="SMKO01000132">
    <property type="protein sequence ID" value="TDC98708.1"/>
    <property type="molecule type" value="Genomic_DNA"/>
</dbReference>
<evidence type="ECO:0000256" key="1">
    <source>
        <dbReference type="SAM" id="MobiDB-lite"/>
    </source>
</evidence>
<dbReference type="Proteomes" id="UP000295258">
    <property type="component" value="Unassembled WGS sequence"/>
</dbReference>
<feature type="transmembrane region" description="Helical" evidence="2">
    <location>
        <begin position="155"/>
        <end position="178"/>
    </location>
</feature>
<organism evidence="4 5">
    <name type="scientific">Nonomuraea deserti</name>
    <dbReference type="NCBI Taxonomy" id="1848322"/>
    <lineage>
        <taxon>Bacteria</taxon>
        <taxon>Bacillati</taxon>
        <taxon>Actinomycetota</taxon>
        <taxon>Actinomycetes</taxon>
        <taxon>Streptosporangiales</taxon>
        <taxon>Streptosporangiaceae</taxon>
        <taxon>Nonomuraea</taxon>
    </lineage>
</organism>
<keyword evidence="2" id="KW-0472">Membrane</keyword>
<evidence type="ECO:0000259" key="3">
    <source>
        <dbReference type="Pfam" id="PF13828"/>
    </source>
</evidence>
<feature type="region of interest" description="Disordered" evidence="1">
    <location>
        <begin position="1"/>
        <end position="90"/>
    </location>
</feature>
<keyword evidence="2" id="KW-0812">Transmembrane</keyword>
<comment type="caution">
    <text evidence="4">The sequence shown here is derived from an EMBL/GenBank/DDBJ whole genome shotgun (WGS) entry which is preliminary data.</text>
</comment>
<sequence>MSYGDQGGSGGYGAQPPGGGYGQQPPSGGGYGQQPPSGGGYGQQPPSGGGYGQQPPSGGGGYGQQPPSYGDQPYGYGQQPPSYGGGYAQQSPSYGGYPQQGYGYQQPRSTNGMAVASLVLGIIGLVFCGLTSIPGVILGHVALSRIKRTGEEGSGMAIGGLVTSYITVVIWLLCWLIFGGMLLSFIGLASTASTSVDYQ</sequence>
<protein>
    <submittedName>
        <fullName evidence="4">DUF4190 domain-containing protein</fullName>
    </submittedName>
</protein>
<evidence type="ECO:0000313" key="4">
    <source>
        <dbReference type="EMBL" id="TDC98708.1"/>
    </source>
</evidence>